<proteinExistence type="predicted"/>
<keyword evidence="3" id="KW-1185">Reference proteome</keyword>
<evidence type="ECO:0000313" key="3">
    <source>
        <dbReference type="Proteomes" id="UP001549119"/>
    </source>
</evidence>
<comment type="caution">
    <text evidence="2">The sequence shown here is derived from an EMBL/GenBank/DDBJ whole genome shotgun (WGS) entry which is preliminary data.</text>
</comment>
<dbReference type="RefSeq" id="WP_209650404.1">
    <property type="nucleotide sequence ID" value="NZ_JBEPNV010000001.1"/>
</dbReference>
<protein>
    <recommendedName>
        <fullName evidence="4">DUF3618 domain-containing protein</fullName>
    </recommendedName>
</protein>
<name>A0ABV2NQ27_9HYPH</name>
<sequence length="208" mass="23686">MTTQLQQQMQPPMIGNLEARLERQETRLDGFGSILDNVVKSLGALSDKLDRRSATPWAVIWGAMGTCVTIAGLIGGLAFYPLKDGQSDLKSSLLLIQEKADKRIEALAANQVTRAEHEVHWRSQDRDYDFMRDRIGRVEARSVKGLDEMKARLDRLEDRVVSRSEVLARNDAQDRVTSMLRGEVDEHVRAFNDRQQRRIDTLETGPRR</sequence>
<feature type="transmembrane region" description="Helical" evidence="1">
    <location>
        <begin position="58"/>
        <end position="80"/>
    </location>
</feature>
<evidence type="ECO:0000313" key="2">
    <source>
        <dbReference type="EMBL" id="MET3868551.1"/>
    </source>
</evidence>
<gene>
    <name evidence="2" type="ORF">ABIC20_005860</name>
</gene>
<organism evidence="2 3">
    <name type="scientific">Methylobacterium radiotolerans</name>
    <dbReference type="NCBI Taxonomy" id="31998"/>
    <lineage>
        <taxon>Bacteria</taxon>
        <taxon>Pseudomonadati</taxon>
        <taxon>Pseudomonadota</taxon>
        <taxon>Alphaproteobacteria</taxon>
        <taxon>Hyphomicrobiales</taxon>
        <taxon>Methylobacteriaceae</taxon>
        <taxon>Methylobacterium</taxon>
    </lineage>
</organism>
<reference evidence="2 3" key="1">
    <citation type="submission" date="2024-06" db="EMBL/GenBank/DDBJ databases">
        <title>Genomics of switchgrass bacterial isolates.</title>
        <authorList>
            <person name="Shade A."/>
        </authorList>
    </citation>
    <scope>NUCLEOTIDE SEQUENCE [LARGE SCALE GENOMIC DNA]</scope>
    <source>
        <strain evidence="2 3">PvP084</strain>
    </source>
</reference>
<keyword evidence="1" id="KW-0812">Transmembrane</keyword>
<evidence type="ECO:0000256" key="1">
    <source>
        <dbReference type="SAM" id="Phobius"/>
    </source>
</evidence>
<keyword evidence="1" id="KW-0472">Membrane</keyword>
<dbReference type="EMBL" id="JBEPNW010000002">
    <property type="protein sequence ID" value="MET3868551.1"/>
    <property type="molecule type" value="Genomic_DNA"/>
</dbReference>
<evidence type="ECO:0008006" key="4">
    <source>
        <dbReference type="Google" id="ProtNLM"/>
    </source>
</evidence>
<accession>A0ABV2NQ27</accession>
<keyword evidence="1" id="KW-1133">Transmembrane helix</keyword>
<dbReference type="Proteomes" id="UP001549119">
    <property type="component" value="Unassembled WGS sequence"/>
</dbReference>